<dbReference type="InterPro" id="IPR002781">
    <property type="entry name" value="TM_pro_TauE-like"/>
</dbReference>
<feature type="transmembrane region" description="Helical" evidence="5">
    <location>
        <begin position="7"/>
        <end position="35"/>
    </location>
</feature>
<dbReference type="OrthoDB" id="8559161at2"/>
<dbReference type="EMBL" id="FNFO01000002">
    <property type="protein sequence ID" value="SDK30381.1"/>
    <property type="molecule type" value="Genomic_DNA"/>
</dbReference>
<keyword evidence="5" id="KW-1003">Cell membrane</keyword>
<dbReference type="Pfam" id="PF01925">
    <property type="entry name" value="TauE"/>
    <property type="match status" value="1"/>
</dbReference>
<organism evidence="6 7">
    <name type="scientific">Catalinimonas alkaloidigena</name>
    <dbReference type="NCBI Taxonomy" id="1075417"/>
    <lineage>
        <taxon>Bacteria</taxon>
        <taxon>Pseudomonadati</taxon>
        <taxon>Bacteroidota</taxon>
        <taxon>Cytophagia</taxon>
        <taxon>Cytophagales</taxon>
        <taxon>Catalimonadaceae</taxon>
        <taxon>Catalinimonas</taxon>
    </lineage>
</organism>
<feature type="transmembrane region" description="Helical" evidence="5">
    <location>
        <begin position="97"/>
        <end position="123"/>
    </location>
</feature>
<dbReference type="PANTHER" id="PTHR43701:SF2">
    <property type="entry name" value="MEMBRANE TRANSPORTER PROTEIN YJNA-RELATED"/>
    <property type="match status" value="1"/>
</dbReference>
<dbReference type="InterPro" id="IPR051598">
    <property type="entry name" value="TSUP/Inactive_protease-like"/>
</dbReference>
<evidence type="ECO:0000256" key="2">
    <source>
        <dbReference type="ARBA" id="ARBA00022692"/>
    </source>
</evidence>
<dbReference type="AlphaFoldDB" id="A0A1G9ASZ4"/>
<evidence type="ECO:0000256" key="3">
    <source>
        <dbReference type="ARBA" id="ARBA00022989"/>
    </source>
</evidence>
<feature type="transmembrane region" description="Helical" evidence="5">
    <location>
        <begin position="155"/>
        <end position="181"/>
    </location>
</feature>
<dbReference type="Proteomes" id="UP000198510">
    <property type="component" value="Unassembled WGS sequence"/>
</dbReference>
<feature type="transmembrane region" description="Helical" evidence="5">
    <location>
        <begin position="187"/>
        <end position="205"/>
    </location>
</feature>
<dbReference type="PANTHER" id="PTHR43701">
    <property type="entry name" value="MEMBRANE TRANSPORTER PROTEIN MJ0441-RELATED"/>
    <property type="match status" value="1"/>
</dbReference>
<feature type="transmembrane region" description="Helical" evidence="5">
    <location>
        <begin position="72"/>
        <end position="91"/>
    </location>
</feature>
<keyword evidence="4 5" id="KW-0472">Membrane</keyword>
<evidence type="ECO:0000256" key="4">
    <source>
        <dbReference type="ARBA" id="ARBA00023136"/>
    </source>
</evidence>
<protein>
    <recommendedName>
        <fullName evidence="5">Probable membrane transporter protein</fullName>
    </recommendedName>
</protein>
<dbReference type="STRING" id="1075417.SAMN05421823_102401"/>
<evidence type="ECO:0000313" key="7">
    <source>
        <dbReference type="Proteomes" id="UP000198510"/>
    </source>
</evidence>
<dbReference type="RefSeq" id="WP_089680022.1">
    <property type="nucleotide sequence ID" value="NZ_FNFO01000002.1"/>
</dbReference>
<feature type="transmembrane region" description="Helical" evidence="5">
    <location>
        <begin position="248"/>
        <end position="265"/>
    </location>
</feature>
<keyword evidence="2 5" id="KW-0812">Transmembrane</keyword>
<gene>
    <name evidence="6" type="ORF">SAMN05421823_102401</name>
</gene>
<feature type="transmembrane region" description="Helical" evidence="5">
    <location>
        <begin position="217"/>
        <end position="236"/>
    </location>
</feature>
<accession>A0A1G9ASZ4</accession>
<feature type="transmembrane region" description="Helical" evidence="5">
    <location>
        <begin position="41"/>
        <end position="60"/>
    </location>
</feature>
<keyword evidence="7" id="KW-1185">Reference proteome</keyword>
<dbReference type="GO" id="GO:0005886">
    <property type="term" value="C:plasma membrane"/>
    <property type="evidence" value="ECO:0007669"/>
    <property type="project" value="UniProtKB-SubCell"/>
</dbReference>
<keyword evidence="3 5" id="KW-1133">Transmembrane helix</keyword>
<evidence type="ECO:0000256" key="1">
    <source>
        <dbReference type="ARBA" id="ARBA00004141"/>
    </source>
</evidence>
<evidence type="ECO:0000256" key="5">
    <source>
        <dbReference type="RuleBase" id="RU363041"/>
    </source>
</evidence>
<proteinExistence type="inferred from homology"/>
<evidence type="ECO:0000313" key="6">
    <source>
        <dbReference type="EMBL" id="SDK30381.1"/>
    </source>
</evidence>
<comment type="subcellular location">
    <subcellularLocation>
        <location evidence="5">Cell membrane</location>
        <topology evidence="5">Multi-pass membrane protein</topology>
    </subcellularLocation>
    <subcellularLocation>
        <location evidence="1">Membrane</location>
        <topology evidence="1">Multi-pass membrane protein</topology>
    </subcellularLocation>
</comment>
<reference evidence="6 7" key="1">
    <citation type="submission" date="2016-10" db="EMBL/GenBank/DDBJ databases">
        <authorList>
            <person name="de Groot N.N."/>
        </authorList>
    </citation>
    <scope>NUCLEOTIDE SEQUENCE [LARGE SCALE GENOMIC DNA]</scope>
    <source>
        <strain evidence="6 7">DSM 25186</strain>
    </source>
</reference>
<name>A0A1G9ASZ4_9BACT</name>
<comment type="similarity">
    <text evidence="5">Belongs to the 4-toluene sulfonate uptake permease (TSUP) (TC 2.A.102) family.</text>
</comment>
<sequence>MIEMLGYAASVAIGLSLGLIGGGGSILTVPVLVYLMGISPVAGTAYSLFIVGSTSLVGSVRYARKGMIDLRTAVLFGIISFLAVFLTRHYAVPAIPATLFTVGHVLVSKNLLIMLFFAVVMLFSARSMIRAGKADAAPTEEETPTQALVPLALKALLVGIVTGLVGAGGGFLIVPALVILARLPMKLAVGTSLSIIAVNSLLGFLGDLSHFAVNWHFLLIFTSLAIAGIFIGSALAERIDGQRLKTGFGWFVLLMGTGILAKELFF</sequence>